<protein>
    <recommendedName>
        <fullName evidence="1">DUF4283 domain-containing protein</fullName>
    </recommendedName>
</protein>
<name>A0AAV0ZZJ5_VICFA</name>
<proteinExistence type="predicted"/>
<dbReference type="Pfam" id="PF14111">
    <property type="entry name" value="DUF4283"/>
    <property type="match status" value="1"/>
</dbReference>
<dbReference type="Proteomes" id="UP001157006">
    <property type="component" value="Chromosome 3"/>
</dbReference>
<evidence type="ECO:0000313" key="2">
    <source>
        <dbReference type="EMBL" id="CAI8603845.1"/>
    </source>
</evidence>
<gene>
    <name evidence="2" type="ORF">VFH_III104760</name>
</gene>
<evidence type="ECO:0000259" key="1">
    <source>
        <dbReference type="Pfam" id="PF14111"/>
    </source>
</evidence>
<dbReference type="EMBL" id="OX451738">
    <property type="protein sequence ID" value="CAI8603845.1"/>
    <property type="molecule type" value="Genomic_DNA"/>
</dbReference>
<keyword evidence="3" id="KW-1185">Reference proteome</keyword>
<reference evidence="2 3" key="1">
    <citation type="submission" date="2023-01" db="EMBL/GenBank/DDBJ databases">
        <authorList>
            <person name="Kreplak J."/>
        </authorList>
    </citation>
    <scope>NUCLEOTIDE SEQUENCE [LARGE SCALE GENOMIC DNA]</scope>
</reference>
<accession>A0AAV0ZZJ5</accession>
<sequence>MLAKMWQPGQRMDITKIDEDKFLFQFYHNWDMKRFLQDGSWLFYNFMLAIYKLQFGEDPLSVPLNEVERQICLLRRPQQLCCLEEIYEDKGCYQCATSFGKELGF</sequence>
<dbReference type="InterPro" id="IPR025558">
    <property type="entry name" value="DUF4283"/>
</dbReference>
<feature type="domain" description="DUF4283" evidence="1">
    <location>
        <begin position="2"/>
        <end position="56"/>
    </location>
</feature>
<organism evidence="2 3">
    <name type="scientific">Vicia faba</name>
    <name type="common">Broad bean</name>
    <name type="synonym">Faba vulgaris</name>
    <dbReference type="NCBI Taxonomy" id="3906"/>
    <lineage>
        <taxon>Eukaryota</taxon>
        <taxon>Viridiplantae</taxon>
        <taxon>Streptophyta</taxon>
        <taxon>Embryophyta</taxon>
        <taxon>Tracheophyta</taxon>
        <taxon>Spermatophyta</taxon>
        <taxon>Magnoliopsida</taxon>
        <taxon>eudicotyledons</taxon>
        <taxon>Gunneridae</taxon>
        <taxon>Pentapetalae</taxon>
        <taxon>rosids</taxon>
        <taxon>fabids</taxon>
        <taxon>Fabales</taxon>
        <taxon>Fabaceae</taxon>
        <taxon>Papilionoideae</taxon>
        <taxon>50 kb inversion clade</taxon>
        <taxon>NPAAA clade</taxon>
        <taxon>Hologalegina</taxon>
        <taxon>IRL clade</taxon>
        <taxon>Fabeae</taxon>
        <taxon>Vicia</taxon>
    </lineage>
</organism>
<evidence type="ECO:0000313" key="3">
    <source>
        <dbReference type="Proteomes" id="UP001157006"/>
    </source>
</evidence>
<dbReference type="AlphaFoldDB" id="A0AAV0ZZJ5"/>